<gene>
    <name evidence="1" type="ORF">GGR90_002158</name>
</gene>
<dbReference type="AlphaFoldDB" id="A0A7X5XS88"/>
<comment type="caution">
    <text evidence="1">The sequence shown here is derived from an EMBL/GenBank/DDBJ whole genome shotgun (WGS) entry which is preliminary data.</text>
</comment>
<evidence type="ECO:0000313" key="2">
    <source>
        <dbReference type="Proteomes" id="UP000535078"/>
    </source>
</evidence>
<evidence type="ECO:0000313" key="1">
    <source>
        <dbReference type="EMBL" id="NJB89983.1"/>
    </source>
</evidence>
<dbReference type="Proteomes" id="UP000535078">
    <property type="component" value="Unassembled WGS sequence"/>
</dbReference>
<proteinExistence type="predicted"/>
<dbReference type="EMBL" id="JAATIT010000002">
    <property type="protein sequence ID" value="NJB89983.1"/>
    <property type="molecule type" value="Genomic_DNA"/>
</dbReference>
<reference evidence="1 2" key="1">
    <citation type="submission" date="2020-03" db="EMBL/GenBank/DDBJ databases">
        <title>Genomic Encyclopedia of Type Strains, Phase IV (KMG-IV): sequencing the most valuable type-strain genomes for metagenomic binning, comparative biology and taxonomic classification.</title>
        <authorList>
            <person name="Goeker M."/>
        </authorList>
    </citation>
    <scope>NUCLEOTIDE SEQUENCE [LARGE SCALE GENOMIC DNA]</scope>
    <source>
        <strain evidence="1 2">DSM 25229</strain>
    </source>
</reference>
<dbReference type="PROSITE" id="PS51257">
    <property type="entry name" value="PROKAR_LIPOPROTEIN"/>
    <property type="match status" value="1"/>
</dbReference>
<accession>A0A7X5XS88</accession>
<organism evidence="1 2">
    <name type="scientific">Sphingopyxis italica</name>
    <dbReference type="NCBI Taxonomy" id="1129133"/>
    <lineage>
        <taxon>Bacteria</taxon>
        <taxon>Pseudomonadati</taxon>
        <taxon>Pseudomonadota</taxon>
        <taxon>Alphaproteobacteria</taxon>
        <taxon>Sphingomonadales</taxon>
        <taxon>Sphingomonadaceae</taxon>
        <taxon>Sphingopyxis</taxon>
    </lineage>
</organism>
<keyword evidence="2" id="KW-1185">Reference proteome</keyword>
<protein>
    <submittedName>
        <fullName evidence="1">Tfp pilus assembly protein PilF</fullName>
    </submittedName>
</protein>
<sequence>MRRPFLLVLPAFALLAGCQPERGGLAEAQRHYADGRWGDARVELMNFLKTHPDNVAALKLMARIQLAGGSRSAPVSRGAA</sequence>
<dbReference type="RefSeq" id="WP_245198575.1">
    <property type="nucleotide sequence ID" value="NZ_JAATIT010000002.1"/>
</dbReference>
<name>A0A7X5XS88_9SPHN</name>